<dbReference type="RefSeq" id="WP_157061655.1">
    <property type="nucleotide sequence ID" value="NZ_BAAAXQ010000055.1"/>
</dbReference>
<dbReference type="Proteomes" id="UP001501577">
    <property type="component" value="Unassembled WGS sequence"/>
</dbReference>
<keyword evidence="1" id="KW-0812">Transmembrane</keyword>
<evidence type="ECO:0000256" key="1">
    <source>
        <dbReference type="SAM" id="Phobius"/>
    </source>
</evidence>
<sequence length="49" mass="5769">MKKSTRRWLFMIATLALVSTMPFLLKMIISIPVIELLLLDFDEWEAQQS</sequence>
<comment type="caution">
    <text evidence="2">The sequence shown here is derived from an EMBL/GenBank/DDBJ whole genome shotgun (WGS) entry which is preliminary data.</text>
</comment>
<accession>A0ABN3Y6D0</accession>
<keyword evidence="3" id="KW-1185">Reference proteome</keyword>
<name>A0ABN3Y6D0_9ENTE</name>
<reference evidence="2 3" key="1">
    <citation type="journal article" date="2019" name="Int. J. Syst. Evol. Microbiol.">
        <title>The Global Catalogue of Microorganisms (GCM) 10K type strain sequencing project: providing services to taxonomists for standard genome sequencing and annotation.</title>
        <authorList>
            <consortium name="The Broad Institute Genomics Platform"/>
            <consortium name="The Broad Institute Genome Sequencing Center for Infectious Disease"/>
            <person name="Wu L."/>
            <person name="Ma J."/>
        </authorList>
    </citation>
    <scope>NUCLEOTIDE SEQUENCE [LARGE SCALE GENOMIC DNA]</scope>
    <source>
        <strain evidence="2 3">JCM 8736</strain>
    </source>
</reference>
<organism evidence="2 3">
    <name type="scientific">Tetragenococcus solitarius</name>
    <dbReference type="NCBI Taxonomy" id="71453"/>
    <lineage>
        <taxon>Bacteria</taxon>
        <taxon>Bacillati</taxon>
        <taxon>Bacillota</taxon>
        <taxon>Bacilli</taxon>
        <taxon>Lactobacillales</taxon>
        <taxon>Enterococcaceae</taxon>
        <taxon>Tetragenococcus</taxon>
    </lineage>
</organism>
<gene>
    <name evidence="2" type="ORF">GCM10019998_15930</name>
</gene>
<keyword evidence="1" id="KW-0472">Membrane</keyword>
<proteinExistence type="predicted"/>
<evidence type="ECO:0000313" key="3">
    <source>
        <dbReference type="Proteomes" id="UP001501577"/>
    </source>
</evidence>
<keyword evidence="1" id="KW-1133">Transmembrane helix</keyword>
<dbReference type="EMBL" id="BAAAXQ010000055">
    <property type="protein sequence ID" value="GAA3020478.1"/>
    <property type="molecule type" value="Genomic_DNA"/>
</dbReference>
<feature type="transmembrane region" description="Helical" evidence="1">
    <location>
        <begin position="12"/>
        <end position="34"/>
    </location>
</feature>
<evidence type="ECO:0000313" key="2">
    <source>
        <dbReference type="EMBL" id="GAA3020478.1"/>
    </source>
</evidence>
<protein>
    <submittedName>
        <fullName evidence="2">Uncharacterized protein</fullName>
    </submittedName>
</protein>